<reference evidence="1 2" key="1">
    <citation type="submission" date="2020-04" db="EMBL/GenBank/DDBJ databases">
        <title>Perkinsus chesapeaki whole genome sequence.</title>
        <authorList>
            <person name="Bogema D.R."/>
        </authorList>
    </citation>
    <scope>NUCLEOTIDE SEQUENCE [LARGE SCALE GENOMIC DNA]</scope>
    <source>
        <strain evidence="1">ATCC PRA-425</strain>
    </source>
</reference>
<gene>
    <name evidence="1" type="ORF">FOL47_009465</name>
</gene>
<dbReference type="OrthoDB" id="417801at2759"/>
<dbReference type="AlphaFoldDB" id="A0A7J6L860"/>
<sequence>MVLGLFTRRSDDNSASAAYAKPYGDIDTLTASDLSSPKSEASPVSDRPPYNVPYMVDYVQAVSVSEGRHGKEMGEGATLLTTVMGSVVRSPVQPFSSAKGGLLSQRFPEMVPQTSRDSGYLVFSLTCGSIEISTLHKFNDINAMHSLLRRAGPQPNTSDLVQLLDDNLAFILQPAGAALKHLPVKGPKDAEAIRKAFGEAACSMRRYTHPVTGAQVIDLCIDLFSMWIVKHLFPKLAFVKGRQTDIFITDFNSRECLCAFRLEATDALIAIASASAT</sequence>
<keyword evidence="2" id="KW-1185">Reference proteome</keyword>
<evidence type="ECO:0000313" key="1">
    <source>
        <dbReference type="EMBL" id="KAF4655376.1"/>
    </source>
</evidence>
<accession>A0A7J6L860</accession>
<organism evidence="1 2">
    <name type="scientific">Perkinsus chesapeaki</name>
    <name type="common">Clam parasite</name>
    <name type="synonym">Perkinsus andrewsi</name>
    <dbReference type="NCBI Taxonomy" id="330153"/>
    <lineage>
        <taxon>Eukaryota</taxon>
        <taxon>Sar</taxon>
        <taxon>Alveolata</taxon>
        <taxon>Perkinsozoa</taxon>
        <taxon>Perkinsea</taxon>
        <taxon>Perkinsida</taxon>
        <taxon>Perkinsidae</taxon>
        <taxon>Perkinsus</taxon>
    </lineage>
</organism>
<dbReference type="EMBL" id="JAAPAO010000660">
    <property type="protein sequence ID" value="KAF4655376.1"/>
    <property type="molecule type" value="Genomic_DNA"/>
</dbReference>
<dbReference type="Proteomes" id="UP000591131">
    <property type="component" value="Unassembled WGS sequence"/>
</dbReference>
<comment type="caution">
    <text evidence="1">The sequence shown here is derived from an EMBL/GenBank/DDBJ whole genome shotgun (WGS) entry which is preliminary data.</text>
</comment>
<protein>
    <submittedName>
        <fullName evidence="1">Uncharacterized protein</fullName>
    </submittedName>
</protein>
<name>A0A7J6L860_PERCH</name>
<proteinExistence type="predicted"/>
<evidence type="ECO:0000313" key="2">
    <source>
        <dbReference type="Proteomes" id="UP000591131"/>
    </source>
</evidence>